<feature type="compositionally biased region" description="Basic and acidic residues" evidence="2">
    <location>
        <begin position="365"/>
        <end position="375"/>
    </location>
</feature>
<dbReference type="GO" id="GO:0044295">
    <property type="term" value="C:axonal growth cone"/>
    <property type="evidence" value="ECO:0007669"/>
    <property type="project" value="TreeGrafter"/>
</dbReference>
<keyword evidence="1" id="KW-0175">Coiled coil</keyword>
<evidence type="ECO:0000313" key="3">
    <source>
        <dbReference type="EMBL" id="CAG9834098.1"/>
    </source>
</evidence>
<keyword evidence="4" id="KW-1185">Reference proteome</keyword>
<evidence type="ECO:0000256" key="2">
    <source>
        <dbReference type="SAM" id="MobiDB-lite"/>
    </source>
</evidence>
<reference evidence="3" key="1">
    <citation type="submission" date="2022-01" db="EMBL/GenBank/DDBJ databases">
        <authorList>
            <person name="King R."/>
        </authorList>
    </citation>
    <scope>NUCLEOTIDE SEQUENCE</scope>
</reference>
<evidence type="ECO:0000313" key="4">
    <source>
        <dbReference type="Proteomes" id="UP001153709"/>
    </source>
</evidence>
<dbReference type="OrthoDB" id="6429491at2759"/>
<feature type="region of interest" description="Disordered" evidence="2">
    <location>
        <begin position="1"/>
        <end position="40"/>
    </location>
</feature>
<feature type="compositionally biased region" description="Polar residues" evidence="2">
    <location>
        <begin position="12"/>
        <end position="21"/>
    </location>
</feature>
<dbReference type="PANTHER" id="PTHR46606:SF5">
    <property type="entry name" value="SHOOTIN-1"/>
    <property type="match status" value="1"/>
</dbReference>
<dbReference type="InterPro" id="IPR024849">
    <property type="entry name" value="Shootin-1"/>
</dbReference>
<organism evidence="3 4">
    <name type="scientific">Diabrotica balteata</name>
    <name type="common">Banded cucumber beetle</name>
    <dbReference type="NCBI Taxonomy" id="107213"/>
    <lineage>
        <taxon>Eukaryota</taxon>
        <taxon>Metazoa</taxon>
        <taxon>Ecdysozoa</taxon>
        <taxon>Arthropoda</taxon>
        <taxon>Hexapoda</taxon>
        <taxon>Insecta</taxon>
        <taxon>Pterygota</taxon>
        <taxon>Neoptera</taxon>
        <taxon>Endopterygota</taxon>
        <taxon>Coleoptera</taxon>
        <taxon>Polyphaga</taxon>
        <taxon>Cucujiformia</taxon>
        <taxon>Chrysomeloidea</taxon>
        <taxon>Chrysomelidae</taxon>
        <taxon>Galerucinae</taxon>
        <taxon>Diabroticina</taxon>
        <taxon>Diabroticites</taxon>
        <taxon>Diabrotica</taxon>
    </lineage>
</organism>
<protein>
    <recommendedName>
        <fullName evidence="5">Shootin-1</fullName>
    </recommendedName>
</protein>
<dbReference type="GO" id="GO:0031252">
    <property type="term" value="C:cell leading edge"/>
    <property type="evidence" value="ECO:0007669"/>
    <property type="project" value="TreeGrafter"/>
</dbReference>
<proteinExistence type="predicted"/>
<dbReference type="PANTHER" id="PTHR46606">
    <property type="entry name" value="SHOOTIN-1"/>
    <property type="match status" value="1"/>
</dbReference>
<name>A0A9N9XCT5_DIABA</name>
<gene>
    <name evidence="3" type="ORF">DIABBA_LOCUS7442</name>
</gene>
<dbReference type="EMBL" id="OU898280">
    <property type="protein sequence ID" value="CAG9834098.1"/>
    <property type="molecule type" value="Genomic_DNA"/>
</dbReference>
<evidence type="ECO:0008006" key="5">
    <source>
        <dbReference type="Google" id="ProtNLM"/>
    </source>
</evidence>
<dbReference type="GO" id="GO:0048812">
    <property type="term" value="P:neuron projection morphogenesis"/>
    <property type="evidence" value="ECO:0007669"/>
    <property type="project" value="TreeGrafter"/>
</dbReference>
<sequence>MSVINKHPVPSKLNTNGTSNIPLRRTMQRQPSSPISSKIPVTEGQAVRWKQKFEEAEERRKSLLTEKEKALRNLTDIEKKYLNLQIKHEQLETELFEKNEEFTKLSTASKNLYKEYETLKNQYETETRAMTGALKDASQWYRENKELKRKTLLLMDKDTVDEGVDAGEGESNSETDIENLNKTIKQLSTEIAELQTEVDSLKQTEFQTSEDNIRLTEDLETERQKNIKLELELFELKKEHEQTLRVMEMMKKEMKELQMLEEEHRTNLTNLKKESDAHKREKNVLKHQSTLILQGLNESEGSDNCLMLLQEIEDLKRTLEDERNKHDEEIITLQERLEDQDNNAQIEVLEERLKLVESELQTATERAERAEEKLKAPPAPPPPPPPPLPPMLPPLSLPSSDPPAVPLRRRRSKVALSDLAESIGVQENTQSDKKQAAAPGVNEDIINAIKAGQFTLRKAKKEKEKQEQKEQPKAVSELLNILGSLRRAPKKRQSQFYGDLTVNA</sequence>
<feature type="coiled-coil region" evidence="1">
    <location>
        <begin position="46"/>
        <end position="129"/>
    </location>
</feature>
<dbReference type="Proteomes" id="UP001153709">
    <property type="component" value="Chromosome 5"/>
</dbReference>
<accession>A0A9N9XCT5</accession>
<dbReference type="GO" id="GO:0005737">
    <property type="term" value="C:cytoplasm"/>
    <property type="evidence" value="ECO:0007669"/>
    <property type="project" value="TreeGrafter"/>
</dbReference>
<evidence type="ECO:0000256" key="1">
    <source>
        <dbReference type="SAM" id="Coils"/>
    </source>
</evidence>
<feature type="compositionally biased region" description="Pro residues" evidence="2">
    <location>
        <begin position="377"/>
        <end position="405"/>
    </location>
</feature>
<dbReference type="AlphaFoldDB" id="A0A9N9XCT5"/>
<dbReference type="GO" id="GO:2001224">
    <property type="term" value="P:positive regulation of neuron migration"/>
    <property type="evidence" value="ECO:0007669"/>
    <property type="project" value="TreeGrafter"/>
</dbReference>
<feature type="region of interest" description="Disordered" evidence="2">
    <location>
        <begin position="362"/>
        <end position="412"/>
    </location>
</feature>